<accession>A0ABW3L7Y4</accession>
<keyword evidence="3" id="KW-1185">Reference proteome</keyword>
<gene>
    <name evidence="2" type="ORF">ACFQ2J_16845</name>
</gene>
<proteinExistence type="predicted"/>
<dbReference type="Gene3D" id="3.30.460.10">
    <property type="entry name" value="Beta Polymerase, domain 2"/>
    <property type="match status" value="1"/>
</dbReference>
<reference evidence="3" key="1">
    <citation type="journal article" date="2019" name="Int. J. Syst. Evol. Microbiol.">
        <title>The Global Catalogue of Microorganisms (GCM) 10K type strain sequencing project: providing services to taxonomists for standard genome sequencing and annotation.</title>
        <authorList>
            <consortium name="The Broad Institute Genomics Platform"/>
            <consortium name="The Broad Institute Genome Sequencing Center for Infectious Disease"/>
            <person name="Wu L."/>
            <person name="Ma J."/>
        </authorList>
    </citation>
    <scope>NUCLEOTIDE SEQUENCE [LARGE SCALE GENOMIC DNA]</scope>
    <source>
        <strain evidence="3">CCUG 56607</strain>
    </source>
</reference>
<feature type="domain" description="Polymerase nucleotidyl transferase" evidence="1">
    <location>
        <begin position="9"/>
        <end position="64"/>
    </location>
</feature>
<dbReference type="InterPro" id="IPR002934">
    <property type="entry name" value="Polymerase_NTP_transf_dom"/>
</dbReference>
<dbReference type="EMBL" id="JBHTKL010000006">
    <property type="protein sequence ID" value="MFD1020858.1"/>
    <property type="molecule type" value="Genomic_DNA"/>
</dbReference>
<dbReference type="SUPFAM" id="SSF81301">
    <property type="entry name" value="Nucleotidyltransferase"/>
    <property type="match status" value="1"/>
</dbReference>
<dbReference type="InterPro" id="IPR043519">
    <property type="entry name" value="NT_sf"/>
</dbReference>
<dbReference type="Proteomes" id="UP001596990">
    <property type="component" value="Unassembled WGS sequence"/>
</dbReference>
<dbReference type="CDD" id="cd05403">
    <property type="entry name" value="NT_KNTase_like"/>
    <property type="match status" value="1"/>
</dbReference>
<dbReference type="RefSeq" id="WP_386063271.1">
    <property type="nucleotide sequence ID" value="NZ_JBHTKL010000006.1"/>
</dbReference>
<sequence length="230" mass="26187">MDECRAVVADFIKDYYPDSRIVLLSGSYVRGDHTNQSDVDLVIIDDASIRKSYLYKGWPIEAFVYDEDSLDYALFIEKHHGTPLMTRLCAEGAVIKGGKAGEALIAKGKDHLTGGPNPLPAEKLNDIRYEITDYLNDLDASDHHAENIFIVHALIGSLHRFILRANNEWTGEGKWMYRALHRYDKSLTDNFVRCIMDYQFNQSKDSLIEFADQVIAPFGGRLFDDYSQVK</sequence>
<name>A0ABW3L7Y4_9BACI</name>
<evidence type="ECO:0000313" key="2">
    <source>
        <dbReference type="EMBL" id="MFD1020858.1"/>
    </source>
</evidence>
<organism evidence="2 3">
    <name type="scientific">Thalassobacillus hwangdonensis</name>
    <dbReference type="NCBI Taxonomy" id="546108"/>
    <lineage>
        <taxon>Bacteria</taxon>
        <taxon>Bacillati</taxon>
        <taxon>Bacillota</taxon>
        <taxon>Bacilli</taxon>
        <taxon>Bacillales</taxon>
        <taxon>Bacillaceae</taxon>
        <taxon>Thalassobacillus</taxon>
    </lineage>
</organism>
<protein>
    <submittedName>
        <fullName evidence="2">Nucleotidyltransferase domain-containing protein</fullName>
    </submittedName>
</protein>
<comment type="caution">
    <text evidence="2">The sequence shown here is derived from an EMBL/GenBank/DDBJ whole genome shotgun (WGS) entry which is preliminary data.</text>
</comment>
<evidence type="ECO:0000313" key="3">
    <source>
        <dbReference type="Proteomes" id="UP001596990"/>
    </source>
</evidence>
<dbReference type="Pfam" id="PF01909">
    <property type="entry name" value="NTP_transf_2"/>
    <property type="match status" value="1"/>
</dbReference>
<evidence type="ECO:0000259" key="1">
    <source>
        <dbReference type="Pfam" id="PF01909"/>
    </source>
</evidence>